<evidence type="ECO:0000313" key="4">
    <source>
        <dbReference type="EMBL" id="MBB6169191.1"/>
    </source>
</evidence>
<comment type="subcellular location">
    <subcellularLocation>
        <location evidence="1">Cell envelope</location>
    </subcellularLocation>
</comment>
<name>A0A841K9R6_9HYPH</name>
<evidence type="ECO:0000313" key="5">
    <source>
        <dbReference type="Proteomes" id="UP000588017"/>
    </source>
</evidence>
<gene>
    <name evidence="4" type="ORF">HNQ73_002828</name>
</gene>
<dbReference type="InterPro" id="IPR012480">
    <property type="entry name" value="Hepar_II_III_C"/>
</dbReference>
<dbReference type="GO" id="GO:0030313">
    <property type="term" value="C:cell envelope"/>
    <property type="evidence" value="ECO:0007669"/>
    <property type="project" value="UniProtKB-SubCell"/>
</dbReference>
<proteinExistence type="predicted"/>
<evidence type="ECO:0000256" key="1">
    <source>
        <dbReference type="ARBA" id="ARBA00004196"/>
    </source>
</evidence>
<dbReference type="Gene3D" id="2.70.98.70">
    <property type="match status" value="1"/>
</dbReference>
<dbReference type="InterPro" id="IPR008929">
    <property type="entry name" value="Chondroitin_lyas"/>
</dbReference>
<dbReference type="Pfam" id="PF07940">
    <property type="entry name" value="Hepar_II_III_C"/>
    <property type="match status" value="1"/>
</dbReference>
<reference evidence="4 5" key="1">
    <citation type="submission" date="2020-08" db="EMBL/GenBank/DDBJ databases">
        <title>Genomic Encyclopedia of Type Strains, Phase IV (KMG-IV): sequencing the most valuable type-strain genomes for metagenomic binning, comparative biology and taxonomic classification.</title>
        <authorList>
            <person name="Goeker M."/>
        </authorList>
    </citation>
    <scope>NUCLEOTIDE SEQUENCE [LARGE SCALE GENOMIC DNA]</scope>
    <source>
        <strain evidence="4 5">DSM 101465</strain>
    </source>
</reference>
<feature type="domain" description="Heparinase II/III-like C-terminal" evidence="3">
    <location>
        <begin position="322"/>
        <end position="572"/>
    </location>
</feature>
<dbReference type="AlphaFoldDB" id="A0A841K9R6"/>
<dbReference type="Gene3D" id="1.50.10.100">
    <property type="entry name" value="Chondroitin AC/alginate lyase"/>
    <property type="match status" value="1"/>
</dbReference>
<accession>A0A841K9R6</accession>
<comment type="caution">
    <text evidence="4">The sequence shown here is derived from an EMBL/GenBank/DDBJ whole genome shotgun (WGS) entry which is preliminary data.</text>
</comment>
<evidence type="ECO:0000259" key="3">
    <source>
        <dbReference type="Pfam" id="PF07940"/>
    </source>
</evidence>
<protein>
    <submittedName>
        <fullName evidence="4">Putative heparinase superfamily protein</fullName>
    </submittedName>
</protein>
<dbReference type="EMBL" id="JACHEH010000006">
    <property type="protein sequence ID" value="MBB6169191.1"/>
    <property type="molecule type" value="Genomic_DNA"/>
</dbReference>
<dbReference type="RefSeq" id="WP_183335508.1">
    <property type="nucleotide sequence ID" value="NZ_BMHX01000006.1"/>
</dbReference>
<sequence length="601" mass="64702">MHADKAGAIVAESADRWRLMGLALGELARRARSVAAGSLRALLQPIGRQTPGRLIIAPQDLRTTDPTVAGDIYAGYFTFAGRVVQAQGRSPFDAEPPSRAWAEQLYSFGWLRHLRAADSALARANARALVDDFLAGGHDRRGLAAEPAIVARRLIAFLTQSPLLLEGADHAFYRRLMKALGRAVAQLQRALAGGARGQERLTAAIALAYAGLCLDGYSRLQRSASRTLAEELSRQILPDGGHISRNPRVLIDLLTDLLPLRQTYAARSVEPPAPLLRAIDRMMPMLRLFRHGDGSIALFNGMGGTAPDLIATLLVYDDARAQGMEHAPHSGYERLQAGHTVVIADTGRPPPAAFSGEAHAGCLSFELTAGASRIVVNCGAPRGTGQVPVATRSTAAHSTATVHDASSCHFAGAGDDLSLGSRLGRWIGAPILSGPQDVQVSRKTENGDIILVASHDGYVRRFGIVHERRWRLSANGEQLTGEDIFILIDPTPGMTDVAIRFHLHPSVRASRLQSGQAVMLLLPDGEAWTFEAEQVPLAIEESVFFAAPDGTRRTEQIVLSVDAADTHAVRWSFQRIGRHNSMGSRRSAARTDEGTLPLENV</sequence>
<feature type="region of interest" description="Disordered" evidence="2">
    <location>
        <begin position="582"/>
        <end position="601"/>
    </location>
</feature>
<dbReference type="GO" id="GO:0016829">
    <property type="term" value="F:lyase activity"/>
    <property type="evidence" value="ECO:0007669"/>
    <property type="project" value="InterPro"/>
</dbReference>
<dbReference type="Proteomes" id="UP000588017">
    <property type="component" value="Unassembled WGS sequence"/>
</dbReference>
<organism evidence="4 5">
    <name type="scientific">Chelatococcus composti</name>
    <dbReference type="NCBI Taxonomy" id="1743235"/>
    <lineage>
        <taxon>Bacteria</taxon>
        <taxon>Pseudomonadati</taxon>
        <taxon>Pseudomonadota</taxon>
        <taxon>Alphaproteobacteria</taxon>
        <taxon>Hyphomicrobiales</taxon>
        <taxon>Chelatococcaceae</taxon>
        <taxon>Chelatococcus</taxon>
    </lineage>
</organism>
<keyword evidence="5" id="KW-1185">Reference proteome</keyword>
<evidence type="ECO:0000256" key="2">
    <source>
        <dbReference type="SAM" id="MobiDB-lite"/>
    </source>
</evidence>